<dbReference type="GO" id="GO:0003779">
    <property type="term" value="F:actin binding"/>
    <property type="evidence" value="ECO:0007669"/>
    <property type="project" value="UniProtKB-KW"/>
</dbReference>
<name>A0AAD5SD98_9FUNG</name>
<dbReference type="GO" id="GO:0006031">
    <property type="term" value="P:chitin biosynthetic process"/>
    <property type="evidence" value="ECO:0007669"/>
    <property type="project" value="TreeGrafter"/>
</dbReference>
<keyword evidence="6 14" id="KW-0812">Transmembrane</keyword>
<evidence type="ECO:0000256" key="4">
    <source>
        <dbReference type="ARBA" id="ARBA00022676"/>
    </source>
</evidence>
<feature type="transmembrane region" description="Helical" evidence="14">
    <location>
        <begin position="779"/>
        <end position="801"/>
    </location>
</feature>
<dbReference type="Gene3D" id="3.90.550.10">
    <property type="entry name" value="Spore Coat Polysaccharide Biosynthesis Protein SpsA, Chain A"/>
    <property type="match status" value="1"/>
</dbReference>
<dbReference type="EC" id="2.4.1.16" evidence="2"/>
<sequence length="1767" mass="196992">MVGAKFIDYLLDKSRVTSPEDKGRTFHIFSLLFSDATYDERTEWRLTSDSGHFQYLSTALSRFVSTQDIVLDLDEVRTNLKSLGVGRRQQSQMFKILAAILHLGNITFQDPRPGSQEACAVKNTNQLQLVGDLLSVQPHVLEQTLVYKTRRVGKGRDTISIFLSAKAAEARRDSFAQALYSVMFTWIMEQINDKLCKDDDGSWANFVSILEVPGFAGGAKPVGNGFRRLLSNYANEKIRGLVVDTLVGAKGDEMVVEGIEGANAVADLDHGREIIEVLAGVRTGVFEVLEAVCKASGKVEDLTKKFVNGVYEQNEDSKVFVRTASPNKSFAVKHYRQEVGTEYTVSNFIESNTDALHSDFVDLVRGTPEQQGTGNAWLRMCWSDEIVATKRFGADVKTGEGGVVVQARSLGRRPSTKKRGTGVASSKGGSEWGDSERGTMVGTLGRDGAGGDGEVEGGLSTVADQFITSFKDLLATIEDTNAWHIFHIHPSDPSLPSPRSHVPQFNPEIVQAQLAFWSIPAIAAHPASLFVACHTLPAFIARYGRLLEGQGEDDRMRVLKWAKTEGYVNNVHLSVGRTKVYLSERIWRHLETLSQPITFPFSNGEVVKPPSTPKKQIGQSDSRTTSPESQYQSDYGSDLALTGHVGRVGERSDVETDYESDYVSEVEGSGKGWGRGGRQRGMSQSTVGMGSFGAGVSDVELGIVRGSKDGKKMEIVDVSSGKKEGGKKKKEKRVVSGSRKRWVCFVWFTTWWIPGPFLRLCGKMKRGERRMAWREKVALCFFIFLMNAAILFWIIGLGWVLCPKKAELSPGEVSIRNDPSGGRGKAYVYMYGNYYDIGDIMKDHMDNFRPNNIPAYWRDAVLGKDVSSMFPKDRYWSKYCVTFPSKPSSFSLFPDANQGLQDVNWAVHGRQDDLDLLDGYVKGRVVFDAENIKLRVQGDTTKRVVTMYGRVFDLSPFFAPAYRATRTNFLGTTVGTIFDSLSAAPASIDLTDQFERFRASNGEQWANVMDCLDHMFLVGWVDRRNDAKCLAPNWILFASTCVLVAVIGVKFLAALQFGSGRIPEEHDKFVVCQVPCYTEGEGSLRRTIDSLSVLDYDSRRRLLFIIADGMIIGSGNDRPTPRIVLDILGVDPSVDPEPVMFQSLGEGNKQLNYAKVYAGLYENEGRATPFVVVVKVGKVSERVRPGNRGKRDSQLILMKFLSKVHYNLPMNPMELEVYHAMKNVIGVEPSFYEYVLMVDADTEVRRDSLNRLVSQMVRDSKIAGICGETRISNEKQSWVSMIQVYEYFISHHMAKAFESLFGSVTCLPGCFCMYRVRTPTKAGPVLVHQNLIKDYSENRVDTLHLKNLLHLGEDRYLTTLMMKYFPTMKTTFIQDAKCETVAPDRWTVLQSQRRRWINSTVHNLFELLFLPDMCGMCCFSMRFVVFLDLFATFVQPAVLIYLGYLIYSAVVSGFGLSGSEQAVVSSFPVWSIVMLGLVYGLQIIIFLLKREWQHVGWMIIYLLATPIFSFYVPIYSFWHMDDFSWGNTRMVVEEGKKVEKEVEAEEFDPSIIPLKKWADYEYEQQMQYDRHSDEAYTVTEGGYPASAYGGSQYTASAYGGSQYPASAYGTAYDVRSAYGDESVYGAESVYTSNGYGHPASGHMPMPTPTPPVYAGMGAMGRSPIMPTTPVVAPVAAAMRQNRRRATTSSAESGSSPDEEAESVRSDSAVITDGMIISECRAVLAKSDLMTVTKRTVREEVERRLGVDLTSRKTFVHGVIDGILSGKM</sequence>
<organism evidence="17 18">
    <name type="scientific">Rhizophlyctis rosea</name>
    <dbReference type="NCBI Taxonomy" id="64517"/>
    <lineage>
        <taxon>Eukaryota</taxon>
        <taxon>Fungi</taxon>
        <taxon>Fungi incertae sedis</taxon>
        <taxon>Chytridiomycota</taxon>
        <taxon>Chytridiomycota incertae sedis</taxon>
        <taxon>Chytridiomycetes</taxon>
        <taxon>Rhizophlyctidales</taxon>
        <taxon>Rhizophlyctidaceae</taxon>
        <taxon>Rhizophlyctis</taxon>
    </lineage>
</organism>
<dbReference type="Pfam" id="PF08766">
    <property type="entry name" value="DEK_C"/>
    <property type="match status" value="1"/>
</dbReference>
<dbReference type="PANTHER" id="PTHR22914">
    <property type="entry name" value="CHITIN SYNTHASE"/>
    <property type="match status" value="1"/>
</dbReference>
<dbReference type="Gene3D" id="1.10.10.60">
    <property type="entry name" value="Homeodomain-like"/>
    <property type="match status" value="1"/>
</dbReference>
<evidence type="ECO:0000256" key="8">
    <source>
        <dbReference type="ARBA" id="ARBA00023123"/>
    </source>
</evidence>
<dbReference type="EMBL" id="JADGJD010000517">
    <property type="protein sequence ID" value="KAJ3050400.1"/>
    <property type="molecule type" value="Genomic_DNA"/>
</dbReference>
<dbReference type="SMART" id="SM00242">
    <property type="entry name" value="MYSc"/>
    <property type="match status" value="1"/>
</dbReference>
<dbReference type="Pfam" id="PF03142">
    <property type="entry name" value="Chitin_synth_2"/>
    <property type="match status" value="1"/>
</dbReference>
<keyword evidence="8 12" id="KW-0518">Myosin</keyword>
<dbReference type="GO" id="GO:0004100">
    <property type="term" value="F:chitin synthase activity"/>
    <property type="evidence" value="ECO:0007669"/>
    <property type="project" value="UniProtKB-EC"/>
</dbReference>
<evidence type="ECO:0000256" key="13">
    <source>
        <dbReference type="SAM" id="MobiDB-lite"/>
    </source>
</evidence>
<keyword evidence="10" id="KW-0505">Motor protein</keyword>
<comment type="caution">
    <text evidence="12">Lacks conserved residue(s) required for the propagation of feature annotation.</text>
</comment>
<evidence type="ECO:0000256" key="2">
    <source>
        <dbReference type="ARBA" id="ARBA00012543"/>
    </source>
</evidence>
<evidence type="ECO:0000259" key="15">
    <source>
        <dbReference type="PROSITE" id="PS51456"/>
    </source>
</evidence>
<keyword evidence="9 14" id="KW-0472">Membrane</keyword>
<dbReference type="Gene3D" id="1.10.10.820">
    <property type="match status" value="1"/>
</dbReference>
<dbReference type="Gene3D" id="1.20.120.720">
    <property type="entry name" value="Myosin VI head, motor domain, U50 subdomain"/>
    <property type="match status" value="1"/>
</dbReference>
<evidence type="ECO:0000256" key="10">
    <source>
        <dbReference type="ARBA" id="ARBA00023175"/>
    </source>
</evidence>
<evidence type="ECO:0000256" key="7">
    <source>
        <dbReference type="ARBA" id="ARBA00022989"/>
    </source>
</evidence>
<dbReference type="InterPro" id="IPR029044">
    <property type="entry name" value="Nucleotide-diphossugar_trans"/>
</dbReference>
<feature type="compositionally biased region" description="Polar residues" evidence="13">
    <location>
        <begin position="1686"/>
        <end position="1695"/>
    </location>
</feature>
<evidence type="ECO:0000256" key="3">
    <source>
        <dbReference type="ARBA" id="ARBA00022475"/>
    </source>
</evidence>
<keyword evidence="3" id="KW-1003">Cell membrane</keyword>
<feature type="region of interest" description="Disordered" evidence="13">
    <location>
        <begin position="1678"/>
        <end position="1706"/>
    </location>
</feature>
<dbReference type="InterPro" id="IPR036961">
    <property type="entry name" value="Kinesin_motor_dom_sf"/>
</dbReference>
<dbReference type="GO" id="GO:0031505">
    <property type="term" value="P:fungal-type cell wall organization"/>
    <property type="evidence" value="ECO:0007669"/>
    <property type="project" value="TreeGrafter"/>
</dbReference>
<feature type="region of interest" description="Disordered" evidence="13">
    <location>
        <begin position="601"/>
        <end position="637"/>
    </location>
</feature>
<evidence type="ECO:0000256" key="6">
    <source>
        <dbReference type="ARBA" id="ARBA00022692"/>
    </source>
</evidence>
<dbReference type="GO" id="GO:0005524">
    <property type="term" value="F:ATP binding"/>
    <property type="evidence" value="ECO:0007669"/>
    <property type="project" value="InterPro"/>
</dbReference>
<dbReference type="InterPro" id="IPR014876">
    <property type="entry name" value="DEK_C"/>
</dbReference>
<feature type="compositionally biased region" description="Basic residues" evidence="13">
    <location>
        <begin position="411"/>
        <end position="420"/>
    </location>
</feature>
<protein>
    <recommendedName>
        <fullName evidence="2">chitin synthase</fullName>
        <ecNumber evidence="2">2.4.1.16</ecNumber>
    </recommendedName>
</protein>
<gene>
    <name evidence="17" type="ORF">HK097_008635</name>
</gene>
<feature type="domain" description="DEK-C" evidence="16">
    <location>
        <begin position="1709"/>
        <end position="1764"/>
    </location>
</feature>
<keyword evidence="5" id="KW-0808">Transferase</keyword>
<feature type="transmembrane region" description="Helical" evidence="14">
    <location>
        <begin position="1423"/>
        <end position="1447"/>
    </location>
</feature>
<feature type="transmembrane region" description="Helical" evidence="14">
    <location>
        <begin position="1467"/>
        <end position="1488"/>
    </location>
</feature>
<evidence type="ECO:0000256" key="14">
    <source>
        <dbReference type="SAM" id="Phobius"/>
    </source>
</evidence>
<accession>A0AAD5SD98</accession>
<comment type="caution">
    <text evidence="17">The sequence shown here is derived from an EMBL/GenBank/DDBJ whole genome shotgun (WGS) entry which is preliminary data.</text>
</comment>
<keyword evidence="7 14" id="KW-1133">Transmembrane helix</keyword>
<dbReference type="InterPro" id="IPR004835">
    <property type="entry name" value="Chitin_synth"/>
</dbReference>
<dbReference type="PANTHER" id="PTHR22914:SF13">
    <property type="entry name" value="CHITIN SYNTHASE"/>
    <property type="match status" value="1"/>
</dbReference>
<feature type="region of interest" description="Disordered" evidence="13">
    <location>
        <begin position="656"/>
        <end position="687"/>
    </location>
</feature>
<dbReference type="InterPro" id="IPR001609">
    <property type="entry name" value="Myosin_head_motor_dom-like"/>
</dbReference>
<evidence type="ECO:0000256" key="1">
    <source>
        <dbReference type="ARBA" id="ARBA00004651"/>
    </source>
</evidence>
<feature type="transmembrane region" description="Helical" evidence="14">
    <location>
        <begin position="1495"/>
        <end position="1518"/>
    </location>
</feature>
<evidence type="ECO:0000256" key="9">
    <source>
        <dbReference type="ARBA" id="ARBA00023136"/>
    </source>
</evidence>
<feature type="transmembrane region" description="Helical" evidence="14">
    <location>
        <begin position="740"/>
        <end position="758"/>
    </location>
</feature>
<evidence type="ECO:0000313" key="17">
    <source>
        <dbReference type="EMBL" id="KAJ3050400.1"/>
    </source>
</evidence>
<reference evidence="17" key="1">
    <citation type="submission" date="2020-05" db="EMBL/GenBank/DDBJ databases">
        <title>Phylogenomic resolution of chytrid fungi.</title>
        <authorList>
            <person name="Stajich J.E."/>
            <person name="Amses K."/>
            <person name="Simmons R."/>
            <person name="Seto K."/>
            <person name="Myers J."/>
            <person name="Bonds A."/>
            <person name="Quandt C.A."/>
            <person name="Barry K."/>
            <person name="Liu P."/>
            <person name="Grigoriev I."/>
            <person name="Longcore J.E."/>
            <person name="James T.Y."/>
        </authorList>
    </citation>
    <scope>NUCLEOTIDE SEQUENCE</scope>
    <source>
        <strain evidence="17">JEL0318</strain>
    </source>
</reference>
<dbReference type="SUPFAM" id="SSF53448">
    <property type="entry name" value="Nucleotide-diphospho-sugar transferases"/>
    <property type="match status" value="1"/>
</dbReference>
<evidence type="ECO:0000259" key="16">
    <source>
        <dbReference type="PROSITE" id="PS51998"/>
    </source>
</evidence>
<dbReference type="InterPro" id="IPR027417">
    <property type="entry name" value="P-loop_NTPase"/>
</dbReference>
<dbReference type="SUPFAM" id="SSF109715">
    <property type="entry name" value="DEK C-terminal domain"/>
    <property type="match status" value="1"/>
</dbReference>
<proteinExistence type="inferred from homology"/>
<keyword evidence="11" id="KW-0325">Glycoprotein</keyword>
<dbReference type="PROSITE" id="PS51456">
    <property type="entry name" value="MYOSIN_MOTOR"/>
    <property type="match status" value="1"/>
</dbReference>
<evidence type="ECO:0000256" key="11">
    <source>
        <dbReference type="ARBA" id="ARBA00023180"/>
    </source>
</evidence>
<dbReference type="GO" id="GO:0005886">
    <property type="term" value="C:plasma membrane"/>
    <property type="evidence" value="ECO:0007669"/>
    <property type="project" value="UniProtKB-SubCell"/>
</dbReference>
<dbReference type="Pfam" id="PF00063">
    <property type="entry name" value="Myosin_head"/>
    <property type="match status" value="1"/>
</dbReference>
<feature type="domain" description="Myosin motor" evidence="15">
    <location>
        <begin position="1"/>
        <end position="595"/>
    </location>
</feature>
<evidence type="ECO:0000256" key="12">
    <source>
        <dbReference type="PROSITE-ProRule" id="PRU00782"/>
    </source>
</evidence>
<keyword evidence="4" id="KW-0328">Glycosyltransferase</keyword>
<keyword evidence="18" id="KW-1185">Reference proteome</keyword>
<feature type="region of interest" description="Disordered" evidence="13">
    <location>
        <begin position="411"/>
        <end position="437"/>
    </location>
</feature>
<dbReference type="GO" id="GO:0030428">
    <property type="term" value="C:cell septum"/>
    <property type="evidence" value="ECO:0007669"/>
    <property type="project" value="TreeGrafter"/>
</dbReference>
<evidence type="ECO:0000256" key="5">
    <source>
        <dbReference type="ARBA" id="ARBA00022679"/>
    </source>
</evidence>
<comment type="subcellular location">
    <subcellularLocation>
        <location evidence="1">Cell membrane</location>
        <topology evidence="1">Multi-pass membrane protein</topology>
    </subcellularLocation>
</comment>
<dbReference type="PROSITE" id="PS51998">
    <property type="entry name" value="DEK_C"/>
    <property type="match status" value="1"/>
</dbReference>
<evidence type="ECO:0000313" key="18">
    <source>
        <dbReference type="Proteomes" id="UP001212841"/>
    </source>
</evidence>
<dbReference type="GO" id="GO:0016459">
    <property type="term" value="C:myosin complex"/>
    <property type="evidence" value="ECO:0007669"/>
    <property type="project" value="UniProtKB-KW"/>
</dbReference>
<dbReference type="SUPFAM" id="SSF52540">
    <property type="entry name" value="P-loop containing nucleoside triphosphate hydrolases"/>
    <property type="match status" value="1"/>
</dbReference>
<dbReference type="Gene3D" id="3.40.850.10">
    <property type="entry name" value="Kinesin motor domain"/>
    <property type="match status" value="1"/>
</dbReference>
<comment type="similarity">
    <text evidence="12">Belongs to the TRAFAC class myosin-kinesin ATPase superfamily. Myosin family.</text>
</comment>
<feature type="transmembrane region" description="Helical" evidence="14">
    <location>
        <begin position="1034"/>
        <end position="1053"/>
    </location>
</feature>
<dbReference type="Gene3D" id="1.20.58.530">
    <property type="match status" value="1"/>
</dbReference>
<feature type="compositionally biased region" description="Polar residues" evidence="13">
    <location>
        <begin position="613"/>
        <end position="635"/>
    </location>
</feature>
<dbReference type="Proteomes" id="UP001212841">
    <property type="component" value="Unassembled WGS sequence"/>
</dbReference>
<keyword evidence="12" id="KW-0009">Actin-binding</keyword>
<dbReference type="GO" id="GO:0003774">
    <property type="term" value="F:cytoskeletal motor activity"/>
    <property type="evidence" value="ECO:0007669"/>
    <property type="project" value="InterPro"/>
</dbReference>